<dbReference type="SUPFAM" id="SSF48452">
    <property type="entry name" value="TPR-like"/>
    <property type="match status" value="1"/>
</dbReference>
<comment type="caution">
    <text evidence="1">The sequence shown here is derived from an EMBL/GenBank/DDBJ whole genome shotgun (WGS) entry which is preliminary data.</text>
</comment>
<gene>
    <name evidence="1" type="ORF">EGT74_02620</name>
</gene>
<dbReference type="InterPro" id="IPR041662">
    <property type="entry name" value="SusD-like_2"/>
</dbReference>
<proteinExistence type="predicted"/>
<dbReference type="OrthoDB" id="725917at2"/>
<dbReference type="AlphaFoldDB" id="A0A3N4QLB6"/>
<dbReference type="Gene3D" id="1.25.40.390">
    <property type="match status" value="1"/>
</dbReference>
<accession>A0A3N4QLB6</accession>
<name>A0A3N4QLB6_9BACT</name>
<evidence type="ECO:0000313" key="1">
    <source>
        <dbReference type="EMBL" id="RPE12464.1"/>
    </source>
</evidence>
<dbReference type="Pfam" id="PF12771">
    <property type="entry name" value="SusD-like_2"/>
    <property type="match status" value="1"/>
</dbReference>
<dbReference type="PROSITE" id="PS51257">
    <property type="entry name" value="PROKAR_LIPOPROTEIN"/>
    <property type="match status" value="1"/>
</dbReference>
<sequence>MKKHLILVYTFTLAAAVGLVSCSDKKFAEINTDPNRPVDVPTTTILSVAQKLVLDNARGSAGNFRGSMLFAQYFSQNQYTTESRYDLPRSNSDTYWDNAYKALNNLEQIIRLNTDPATKTRVTANVGPNENQIAIARILKTYAFLSLTDAFGNIPYNSYGNPDPDFQALKVNPDVVKPKYASQEKIYTDLLKELKEAAAQIDVSAVTFGNYDGIYKGKPDLWKKFANSLRLRIAIRVRAKLPQLAETHIQEAIAGGLIGSNAENAALKYEAKAPNEAPLYRNTVTENRRDFSVSHILINVLKGTAGPFTAPDPRLRIYARPNSRGEYAGQPYGLHPSVASILKAEDISLPGTVVNAADYSEVLMEYAEVSFLLSEYKNWDQAEYIKGVRASLQKWGVDAAAENVYVAALPVASQETVLSQKYLALYMQGNEAWADIRRTGFPKFLVKPGDVVWPTAPVTDPEMKKFIPLAGNGIPSRVYYPQKEQTVNLENFQDAVAAQGNDKIETRLWWNK</sequence>
<organism evidence="1 2">
    <name type="scientific">Chitinophaga lutea</name>
    <dbReference type="NCBI Taxonomy" id="2488634"/>
    <lineage>
        <taxon>Bacteria</taxon>
        <taxon>Pseudomonadati</taxon>
        <taxon>Bacteroidota</taxon>
        <taxon>Chitinophagia</taxon>
        <taxon>Chitinophagales</taxon>
        <taxon>Chitinophagaceae</taxon>
        <taxon>Chitinophaga</taxon>
    </lineage>
</organism>
<keyword evidence="1" id="KW-0449">Lipoprotein</keyword>
<protein>
    <submittedName>
        <fullName evidence="1">SusD/RagB family nutrient-binding outer membrane lipoprotein</fullName>
    </submittedName>
</protein>
<dbReference type="EMBL" id="RPDH01000001">
    <property type="protein sequence ID" value="RPE12464.1"/>
    <property type="molecule type" value="Genomic_DNA"/>
</dbReference>
<dbReference type="InterPro" id="IPR011990">
    <property type="entry name" value="TPR-like_helical_dom_sf"/>
</dbReference>
<evidence type="ECO:0000313" key="2">
    <source>
        <dbReference type="Proteomes" id="UP000278351"/>
    </source>
</evidence>
<dbReference type="RefSeq" id="WP_123844974.1">
    <property type="nucleotide sequence ID" value="NZ_RPDH01000001.1"/>
</dbReference>
<reference evidence="1 2" key="1">
    <citation type="submission" date="2018-11" db="EMBL/GenBank/DDBJ databases">
        <title>Chitinophaga lutea sp.nov., isolate from arsenic contaminated soil.</title>
        <authorList>
            <person name="Zong Y."/>
        </authorList>
    </citation>
    <scope>NUCLEOTIDE SEQUENCE [LARGE SCALE GENOMIC DNA]</scope>
    <source>
        <strain evidence="1 2">ZY74</strain>
    </source>
</reference>
<keyword evidence="2" id="KW-1185">Reference proteome</keyword>
<dbReference type="Proteomes" id="UP000278351">
    <property type="component" value="Unassembled WGS sequence"/>
</dbReference>